<proteinExistence type="predicted"/>
<evidence type="ECO:0000313" key="3">
    <source>
        <dbReference type="Proteomes" id="UP000070188"/>
    </source>
</evidence>
<dbReference type="Proteomes" id="UP000070188">
    <property type="component" value="Unassembled WGS sequence"/>
</dbReference>
<feature type="region of interest" description="Disordered" evidence="1">
    <location>
        <begin position="20"/>
        <end position="83"/>
    </location>
</feature>
<feature type="compositionally biased region" description="Polar residues" evidence="1">
    <location>
        <begin position="64"/>
        <end position="83"/>
    </location>
</feature>
<dbReference type="STRING" id="1469144.LI90_2515"/>
<dbReference type="AlphaFoldDB" id="A0A132MUG1"/>
<protein>
    <submittedName>
        <fullName evidence="2">Uncharacterized protein</fullName>
    </submittedName>
</protein>
<evidence type="ECO:0000256" key="1">
    <source>
        <dbReference type="SAM" id="MobiDB-lite"/>
    </source>
</evidence>
<name>A0A132MUG1_9ACTN</name>
<organism evidence="2 3">
    <name type="scientific">Carbonactinospora thermoautotrophica</name>
    <dbReference type="NCBI Taxonomy" id="1469144"/>
    <lineage>
        <taxon>Bacteria</taxon>
        <taxon>Bacillati</taxon>
        <taxon>Actinomycetota</taxon>
        <taxon>Actinomycetes</taxon>
        <taxon>Kitasatosporales</taxon>
        <taxon>Carbonactinosporaceae</taxon>
        <taxon>Carbonactinospora</taxon>
    </lineage>
</organism>
<evidence type="ECO:0000313" key="2">
    <source>
        <dbReference type="EMBL" id="KWX01483.1"/>
    </source>
</evidence>
<keyword evidence="3" id="KW-1185">Reference proteome</keyword>
<sequence>MTATAWDRLHPRLTHRAAWLDHPGDLTHPGGHPDPAAGQPPARRPGSPAGAGCGPRTPAPHPPTSTGSGRHTCAASTWSTPSS</sequence>
<gene>
    <name evidence="2" type="ORF">LI90_2515</name>
</gene>
<dbReference type="PATRIC" id="fig|1469144.10.peg.2723"/>
<comment type="caution">
    <text evidence="2">The sequence shown here is derived from an EMBL/GenBank/DDBJ whole genome shotgun (WGS) entry which is preliminary data.</text>
</comment>
<feature type="compositionally biased region" description="Low complexity" evidence="1">
    <location>
        <begin position="33"/>
        <end position="56"/>
    </location>
</feature>
<accession>A0A132MUG1</accession>
<reference evidence="3" key="1">
    <citation type="submission" date="2015-04" db="EMBL/GenBank/DDBJ databases">
        <title>Physiological reanalysis, assessment of diazotrophy, and genome sequences of multiple isolates of Streptomyces thermoautotrophicus.</title>
        <authorList>
            <person name="MacKellar D.C."/>
            <person name="Lieber L."/>
            <person name="Norman J."/>
            <person name="Bolger A."/>
            <person name="Tobin C."/>
            <person name="Murray J.W."/>
            <person name="Chang R."/>
            <person name="Ford T."/>
            <person name="Nguyen P.Q."/>
            <person name="Woodward J."/>
            <person name="Permingeat H."/>
            <person name="Joshi N.S."/>
            <person name="Silver P.A."/>
            <person name="Usadel B."/>
            <person name="Rutherford A.W."/>
            <person name="Friesen M."/>
            <person name="Prell J."/>
        </authorList>
    </citation>
    <scope>NUCLEOTIDE SEQUENCE [LARGE SCALE GENOMIC DNA]</scope>
    <source>
        <strain evidence="3">H1</strain>
    </source>
</reference>
<dbReference type="EMBL" id="LAXD01000001">
    <property type="protein sequence ID" value="KWX01483.1"/>
    <property type="molecule type" value="Genomic_DNA"/>
</dbReference>